<dbReference type="PANTHER" id="PTHR16517">
    <property type="entry name" value="TUBBY-RELATED"/>
    <property type="match status" value="1"/>
</dbReference>
<dbReference type="InterPro" id="IPR000007">
    <property type="entry name" value="Tubby_C"/>
</dbReference>
<dbReference type="AlphaFoldDB" id="A0A485L7N5"/>
<reference evidence="3" key="2">
    <citation type="submission" date="2019-06" db="EMBL/GenBank/DDBJ databases">
        <title>Genomics analysis of Aphanomyces spp. identifies a new class of oomycete effector associated with host adaptation.</title>
        <authorList>
            <person name="Gaulin E."/>
        </authorList>
    </citation>
    <scope>NUCLEOTIDE SEQUENCE</scope>
    <source>
        <strain evidence="3">CBS 578.67</strain>
    </source>
</reference>
<comment type="similarity">
    <text evidence="1">Belongs to the TUB family.</text>
</comment>
<protein>
    <submittedName>
        <fullName evidence="4">Aste57867_17000 protein</fullName>
    </submittedName>
</protein>
<accession>A0A485L7N5</accession>
<sequence length="295" mass="32673">MAGAVGQLSTVPRAMRRLGNGAHTNVDLATMVMRPVPLDAGIVRCYIKQIHRGVFSSYGYELHVQGRYGTNVADRFLLASKKQTRANMTSNYNIYTTTTYDETSRVGRMGSNLLGTVFTMYDNGHDPQKAAKIQHAADAMLGPGDNVLRIREELGCVTYEPNRVAVAGPRTMRVCVPDVDEGGWHCKIVRPMSQRDRIVSRLSSGELTDLLKFGNREPVFREDLGAYVLDFGGRVSMASVKNFQLISTDDPSMGNVLQFGRVADDMFTMDFQWPLSPFQAFAICLSSCDHKLACV</sequence>
<dbReference type="Gene3D" id="3.20.90.10">
    <property type="entry name" value="Tubby Protein, Chain A"/>
    <property type="match status" value="1"/>
</dbReference>
<dbReference type="InterPro" id="IPR025659">
    <property type="entry name" value="Tubby-like_C"/>
</dbReference>
<organism evidence="4 5">
    <name type="scientific">Aphanomyces stellatus</name>
    <dbReference type="NCBI Taxonomy" id="120398"/>
    <lineage>
        <taxon>Eukaryota</taxon>
        <taxon>Sar</taxon>
        <taxon>Stramenopiles</taxon>
        <taxon>Oomycota</taxon>
        <taxon>Saprolegniomycetes</taxon>
        <taxon>Saprolegniales</taxon>
        <taxon>Verrucalvaceae</taxon>
        <taxon>Aphanomyces</taxon>
    </lineage>
</organism>
<proteinExistence type="inferred from homology"/>
<evidence type="ECO:0000259" key="2">
    <source>
        <dbReference type="Pfam" id="PF01167"/>
    </source>
</evidence>
<feature type="domain" description="Tubby C-terminal" evidence="2">
    <location>
        <begin position="33"/>
        <end position="289"/>
    </location>
</feature>
<evidence type="ECO:0000256" key="1">
    <source>
        <dbReference type="ARBA" id="ARBA00007129"/>
    </source>
</evidence>
<name>A0A485L7N5_9STRA</name>
<evidence type="ECO:0000313" key="5">
    <source>
        <dbReference type="Proteomes" id="UP000332933"/>
    </source>
</evidence>
<evidence type="ECO:0000313" key="4">
    <source>
        <dbReference type="EMBL" id="VFT93761.1"/>
    </source>
</evidence>
<dbReference type="Proteomes" id="UP000332933">
    <property type="component" value="Unassembled WGS sequence"/>
</dbReference>
<dbReference type="SUPFAM" id="SSF54518">
    <property type="entry name" value="Tubby C-terminal domain-like"/>
    <property type="match status" value="1"/>
</dbReference>
<dbReference type="OrthoDB" id="8775810at2759"/>
<dbReference type="EMBL" id="CAADRA010006037">
    <property type="protein sequence ID" value="VFT93761.1"/>
    <property type="molecule type" value="Genomic_DNA"/>
</dbReference>
<dbReference type="Pfam" id="PF01167">
    <property type="entry name" value="Tub"/>
    <property type="match status" value="1"/>
</dbReference>
<keyword evidence="5" id="KW-1185">Reference proteome</keyword>
<dbReference type="EMBL" id="VJMH01006016">
    <property type="protein sequence ID" value="KAF0691846.1"/>
    <property type="molecule type" value="Genomic_DNA"/>
</dbReference>
<dbReference type="PANTHER" id="PTHR16517:SF7">
    <property type="entry name" value="PROTEIN KING TUBBY"/>
    <property type="match status" value="1"/>
</dbReference>
<dbReference type="PRINTS" id="PR01573">
    <property type="entry name" value="SUPERTUBBY"/>
</dbReference>
<reference evidence="4 5" key="1">
    <citation type="submission" date="2019-03" db="EMBL/GenBank/DDBJ databases">
        <authorList>
            <person name="Gaulin E."/>
            <person name="Dumas B."/>
        </authorList>
    </citation>
    <scope>NUCLEOTIDE SEQUENCE [LARGE SCALE GENOMIC DNA]</scope>
    <source>
        <strain evidence="4">CBS 568.67</strain>
    </source>
</reference>
<evidence type="ECO:0000313" key="3">
    <source>
        <dbReference type="EMBL" id="KAF0691846.1"/>
    </source>
</evidence>
<gene>
    <name evidence="4" type="primary">Aste57867_17000</name>
    <name evidence="3" type="ORF">As57867_016942</name>
    <name evidence="4" type="ORF">ASTE57867_17000</name>
</gene>